<feature type="signal peptide" evidence="1">
    <location>
        <begin position="1"/>
        <end position="22"/>
    </location>
</feature>
<feature type="domain" description="DUF4397" evidence="2">
    <location>
        <begin position="30"/>
        <end position="135"/>
    </location>
</feature>
<comment type="caution">
    <text evidence="3">The sequence shown here is derived from an EMBL/GenBank/DDBJ whole genome shotgun (WGS) entry which is preliminary data.</text>
</comment>
<sequence>MRRNILSVMAIVLLALSFTSCKKEQIGTGYIQFTNASELSSPVDFYVSDIKKNSNALAYTQSTGYFALSAKKQPANVKVSLTGTSVFNFDVTPADATYYSVFYISEGTAVAYPDAFSAPATGKARVRFINLNMAAAISNDFGISGGAKLVSALEAKLPSDYYDVAPGATFAAYVTGTTTVLLNIPTTIEAGHIYTIYLSGKNDAGLKANVLLQK</sequence>
<keyword evidence="4" id="KW-1185">Reference proteome</keyword>
<organism evidence="3 4">
    <name type="scientific">Mucilaginibacter antarcticus</name>
    <dbReference type="NCBI Taxonomy" id="1855725"/>
    <lineage>
        <taxon>Bacteria</taxon>
        <taxon>Pseudomonadati</taxon>
        <taxon>Bacteroidota</taxon>
        <taxon>Sphingobacteriia</taxon>
        <taxon>Sphingobacteriales</taxon>
        <taxon>Sphingobacteriaceae</taxon>
        <taxon>Mucilaginibacter</taxon>
    </lineage>
</organism>
<feature type="chain" id="PRO_5046166061" evidence="1">
    <location>
        <begin position="23"/>
        <end position="214"/>
    </location>
</feature>
<protein>
    <submittedName>
        <fullName evidence="3">DUF4397 domain-containing protein</fullName>
    </submittedName>
</protein>
<dbReference type="RefSeq" id="WP_377123871.1">
    <property type="nucleotide sequence ID" value="NZ_JBHUHN010000001.1"/>
</dbReference>
<dbReference type="InterPro" id="IPR025510">
    <property type="entry name" value="DUF4397"/>
</dbReference>
<name>A0ABW5XJI7_9SPHI</name>
<evidence type="ECO:0000313" key="3">
    <source>
        <dbReference type="EMBL" id="MFD2863889.1"/>
    </source>
</evidence>
<gene>
    <name evidence="3" type="ORF">ACFSYC_04240</name>
</gene>
<evidence type="ECO:0000256" key="1">
    <source>
        <dbReference type="SAM" id="SignalP"/>
    </source>
</evidence>
<evidence type="ECO:0000259" key="2">
    <source>
        <dbReference type="Pfam" id="PF14344"/>
    </source>
</evidence>
<dbReference type="EMBL" id="JBHUON010000003">
    <property type="protein sequence ID" value="MFD2863889.1"/>
    <property type="molecule type" value="Genomic_DNA"/>
</dbReference>
<reference evidence="4" key="1">
    <citation type="journal article" date="2019" name="Int. J. Syst. Evol. Microbiol.">
        <title>The Global Catalogue of Microorganisms (GCM) 10K type strain sequencing project: providing services to taxonomists for standard genome sequencing and annotation.</title>
        <authorList>
            <consortium name="The Broad Institute Genomics Platform"/>
            <consortium name="The Broad Institute Genome Sequencing Center for Infectious Disease"/>
            <person name="Wu L."/>
            <person name="Ma J."/>
        </authorList>
    </citation>
    <scope>NUCLEOTIDE SEQUENCE [LARGE SCALE GENOMIC DNA]</scope>
    <source>
        <strain evidence="4">KCTC 52232</strain>
    </source>
</reference>
<evidence type="ECO:0000313" key="4">
    <source>
        <dbReference type="Proteomes" id="UP001597601"/>
    </source>
</evidence>
<proteinExistence type="predicted"/>
<accession>A0ABW5XJI7</accession>
<dbReference type="Pfam" id="PF14344">
    <property type="entry name" value="DUF4397"/>
    <property type="match status" value="1"/>
</dbReference>
<dbReference type="Proteomes" id="UP001597601">
    <property type="component" value="Unassembled WGS sequence"/>
</dbReference>
<keyword evidence="1" id="KW-0732">Signal</keyword>
<dbReference type="PROSITE" id="PS51257">
    <property type="entry name" value="PROKAR_LIPOPROTEIN"/>
    <property type="match status" value="1"/>
</dbReference>